<feature type="region of interest" description="Disordered" evidence="1">
    <location>
        <begin position="1"/>
        <end position="21"/>
    </location>
</feature>
<dbReference type="AlphaFoldDB" id="A0A1X6P8L4"/>
<protein>
    <submittedName>
        <fullName evidence="2">Uncharacterized protein</fullName>
    </submittedName>
</protein>
<evidence type="ECO:0000256" key="1">
    <source>
        <dbReference type="SAM" id="MobiDB-lite"/>
    </source>
</evidence>
<dbReference type="EMBL" id="KV918849">
    <property type="protein sequence ID" value="OSX76973.1"/>
    <property type="molecule type" value="Genomic_DNA"/>
</dbReference>
<proteinExistence type="predicted"/>
<organism evidence="2 3">
    <name type="scientific">Porphyra umbilicalis</name>
    <name type="common">Purple laver</name>
    <name type="synonym">Red alga</name>
    <dbReference type="NCBI Taxonomy" id="2786"/>
    <lineage>
        <taxon>Eukaryota</taxon>
        <taxon>Rhodophyta</taxon>
        <taxon>Bangiophyceae</taxon>
        <taxon>Bangiales</taxon>
        <taxon>Bangiaceae</taxon>
        <taxon>Porphyra</taxon>
    </lineage>
</organism>
<gene>
    <name evidence="2" type="ORF">BU14_0166s0013</name>
</gene>
<keyword evidence="3" id="KW-1185">Reference proteome</keyword>
<evidence type="ECO:0000313" key="2">
    <source>
        <dbReference type="EMBL" id="OSX76973.1"/>
    </source>
</evidence>
<reference evidence="2 3" key="1">
    <citation type="submission" date="2017-03" db="EMBL/GenBank/DDBJ databases">
        <title>WGS assembly of Porphyra umbilicalis.</title>
        <authorList>
            <person name="Brawley S.H."/>
            <person name="Blouin N.A."/>
            <person name="Ficko-Blean E."/>
            <person name="Wheeler G.L."/>
            <person name="Lohr M."/>
            <person name="Goodson H.V."/>
            <person name="Jenkins J.W."/>
            <person name="Blaby-Haas C.E."/>
            <person name="Helliwell K.E."/>
            <person name="Chan C."/>
            <person name="Marriage T."/>
            <person name="Bhattacharya D."/>
            <person name="Klein A.S."/>
            <person name="Badis Y."/>
            <person name="Brodie J."/>
            <person name="Cao Y."/>
            <person name="Collen J."/>
            <person name="Dittami S.M."/>
            <person name="Gachon C.M."/>
            <person name="Green B.R."/>
            <person name="Karpowicz S."/>
            <person name="Kim J.W."/>
            <person name="Kudahl U."/>
            <person name="Lin S."/>
            <person name="Michel G."/>
            <person name="Mittag M."/>
            <person name="Olson B.J."/>
            <person name="Pangilinan J."/>
            <person name="Peng Y."/>
            <person name="Qiu H."/>
            <person name="Shu S."/>
            <person name="Singer J.T."/>
            <person name="Smith A.G."/>
            <person name="Sprecher B.N."/>
            <person name="Wagner V."/>
            <person name="Wang W."/>
            <person name="Wang Z.-Y."/>
            <person name="Yan J."/>
            <person name="Yarish C."/>
            <person name="Zoeuner-Riek S."/>
            <person name="Zhuang Y."/>
            <person name="Zou Y."/>
            <person name="Lindquist E.A."/>
            <person name="Grimwood J."/>
            <person name="Barry K."/>
            <person name="Rokhsar D.S."/>
            <person name="Schmutz J."/>
            <person name="Stiller J.W."/>
            <person name="Grossman A.R."/>
            <person name="Prochnik S.E."/>
        </authorList>
    </citation>
    <scope>NUCLEOTIDE SEQUENCE [LARGE SCALE GENOMIC DNA]</scope>
    <source>
        <strain evidence="2">4086291</strain>
    </source>
</reference>
<sequence length="40" mass="4158">MGGVTRGWRGTPGPSGAMCPRRACVRSPLRASRRATSSGL</sequence>
<evidence type="ECO:0000313" key="3">
    <source>
        <dbReference type="Proteomes" id="UP000218209"/>
    </source>
</evidence>
<accession>A0A1X6P8L4</accession>
<name>A0A1X6P8L4_PORUM</name>
<dbReference type="Proteomes" id="UP000218209">
    <property type="component" value="Unassembled WGS sequence"/>
</dbReference>